<feature type="non-terminal residue" evidence="2">
    <location>
        <position position="107"/>
    </location>
</feature>
<evidence type="ECO:0000313" key="2">
    <source>
        <dbReference type="EMBL" id="CEK56146.1"/>
    </source>
</evidence>
<keyword evidence="1" id="KW-0175">Coiled coil</keyword>
<dbReference type="AlphaFoldDB" id="A0A0B6YK03"/>
<dbReference type="EMBL" id="HACG01009281">
    <property type="protein sequence ID" value="CEK56146.1"/>
    <property type="molecule type" value="Transcribed_RNA"/>
</dbReference>
<evidence type="ECO:0008006" key="3">
    <source>
        <dbReference type="Google" id="ProtNLM"/>
    </source>
</evidence>
<name>A0A0B6YK03_9EUPU</name>
<sequence length="107" mass="12832">MSKVKDLTRELRNKDEEIEDQRKIIDSLKQDKRRGEKAINELQNQFDEARSETSKEHRLRERAEQYAQDLEVEMENLKRRQMGRLVSSNAVEMTQEISRLKAEIEEK</sequence>
<reference evidence="2" key="1">
    <citation type="submission" date="2014-12" db="EMBL/GenBank/DDBJ databases">
        <title>Insight into the proteome of Arion vulgaris.</title>
        <authorList>
            <person name="Aradska J."/>
            <person name="Bulat T."/>
            <person name="Smidak R."/>
            <person name="Sarate P."/>
            <person name="Gangsoo J."/>
            <person name="Sialana F."/>
            <person name="Bilban M."/>
            <person name="Lubec G."/>
        </authorList>
    </citation>
    <scope>NUCLEOTIDE SEQUENCE</scope>
    <source>
        <tissue evidence="2">Skin</tissue>
    </source>
</reference>
<organism evidence="2">
    <name type="scientific">Arion vulgaris</name>
    <dbReference type="NCBI Taxonomy" id="1028688"/>
    <lineage>
        <taxon>Eukaryota</taxon>
        <taxon>Metazoa</taxon>
        <taxon>Spiralia</taxon>
        <taxon>Lophotrochozoa</taxon>
        <taxon>Mollusca</taxon>
        <taxon>Gastropoda</taxon>
        <taxon>Heterobranchia</taxon>
        <taxon>Euthyneura</taxon>
        <taxon>Panpulmonata</taxon>
        <taxon>Eupulmonata</taxon>
        <taxon>Stylommatophora</taxon>
        <taxon>Helicina</taxon>
        <taxon>Arionoidea</taxon>
        <taxon>Arionidae</taxon>
        <taxon>Arion</taxon>
    </lineage>
</organism>
<proteinExistence type="predicted"/>
<gene>
    <name evidence="2" type="primary">ORF26907</name>
</gene>
<feature type="coiled-coil region" evidence="1">
    <location>
        <begin position="4"/>
        <end position="80"/>
    </location>
</feature>
<accession>A0A0B6YK03</accession>
<protein>
    <recommendedName>
        <fullName evidence="3">Myosin tail domain-containing protein</fullName>
    </recommendedName>
</protein>
<evidence type="ECO:0000256" key="1">
    <source>
        <dbReference type="SAM" id="Coils"/>
    </source>
</evidence>